<keyword evidence="8" id="KW-1185">Reference proteome</keyword>
<dbReference type="Pfam" id="PF01593">
    <property type="entry name" value="Amino_oxidase"/>
    <property type="match status" value="1"/>
</dbReference>
<evidence type="ECO:0000256" key="1">
    <source>
        <dbReference type="ARBA" id="ARBA00022630"/>
    </source>
</evidence>
<keyword evidence="5" id="KW-0520">NAD</keyword>
<evidence type="ECO:0000256" key="4">
    <source>
        <dbReference type="ARBA" id="ARBA00022857"/>
    </source>
</evidence>
<accession>A0A6I4VMG1</accession>
<dbReference type="SUPFAM" id="SSF51905">
    <property type="entry name" value="FAD/NAD(P)-binding domain"/>
    <property type="match status" value="1"/>
</dbReference>
<sequence>MEYDAIIIGSGMGGLTTGALLSQAGKKVLVLEQHYEIGGCASMFRRRQFRYDVAIRLISGCEPGGELYNLYDKLGLLDKIEFIEVNPMYSLKFENTVYEVPANLDELNRKMIEWFPEDGEAIKETISEIKQIGQALMNESFQKDPKLLQRVIALNNMSFADYLANRFRHPHSALLLSSLHFYAGVNLQQLPTLFMMNVMMSYHNGAFYPKGGSQKLTHVLRDYIQSHNGDVLVKRKVEKILYSGSRVQGVIDQKGNEYFAPVVISNADLTLTMKNLLGEEHLPPLYRKSLAKLEPSHSAVILYAALKKEGIAKTLPHELFLSPAYESLLDDEQYLYQPDNLDSDPFISVSCPSVVESSLAPKDHVVIAVTALTSAEHVQGMDKKTLEQKFIHLLNKKLPGLTEQIVGYELATPSTITKFTLSRQGAIFGWGKSKHQQWIAKMGPNTPIQGLYLTGQWTPQIHGVYGTTRSGRKTFEYIINNNS</sequence>
<dbReference type="InterPro" id="IPR002937">
    <property type="entry name" value="Amino_oxidase"/>
</dbReference>
<keyword evidence="4" id="KW-0521">NADP</keyword>
<dbReference type="Proteomes" id="UP000430692">
    <property type="component" value="Unassembled WGS sequence"/>
</dbReference>
<proteinExistence type="predicted"/>
<keyword evidence="1" id="KW-0285">Flavoprotein</keyword>
<evidence type="ECO:0000256" key="2">
    <source>
        <dbReference type="ARBA" id="ARBA00022729"/>
    </source>
</evidence>
<dbReference type="AlphaFoldDB" id="A0A6I4VMG1"/>
<organism evidence="7 8">
    <name type="scientific">Shimazuella alba</name>
    <dbReference type="NCBI Taxonomy" id="2690964"/>
    <lineage>
        <taxon>Bacteria</taxon>
        <taxon>Bacillati</taxon>
        <taxon>Bacillota</taxon>
        <taxon>Bacilli</taxon>
        <taxon>Bacillales</taxon>
        <taxon>Thermoactinomycetaceae</taxon>
        <taxon>Shimazuella</taxon>
    </lineage>
</organism>
<dbReference type="PANTHER" id="PTHR46091">
    <property type="entry name" value="BLR7054 PROTEIN"/>
    <property type="match status" value="1"/>
</dbReference>
<protein>
    <submittedName>
        <fullName evidence="7">NAD(P)-binding protein</fullName>
    </submittedName>
</protein>
<gene>
    <name evidence="7" type="ORF">GSM42_00250</name>
</gene>
<evidence type="ECO:0000313" key="7">
    <source>
        <dbReference type="EMBL" id="MXQ52203.1"/>
    </source>
</evidence>
<comment type="caution">
    <text evidence="7">The sequence shown here is derived from an EMBL/GenBank/DDBJ whole genome shotgun (WGS) entry which is preliminary data.</text>
</comment>
<evidence type="ECO:0000259" key="6">
    <source>
        <dbReference type="Pfam" id="PF01593"/>
    </source>
</evidence>
<evidence type="ECO:0000256" key="5">
    <source>
        <dbReference type="ARBA" id="ARBA00023027"/>
    </source>
</evidence>
<reference evidence="7 8" key="1">
    <citation type="submission" date="2019-12" db="EMBL/GenBank/DDBJ databases">
        <title>Whole-genome analyses of novel actinobacteria.</title>
        <authorList>
            <person name="Sahin N."/>
            <person name="Saygin H."/>
        </authorList>
    </citation>
    <scope>NUCLEOTIDE SEQUENCE [LARGE SCALE GENOMIC DNA]</scope>
    <source>
        <strain evidence="7 8">KC615</strain>
    </source>
</reference>
<dbReference type="InterPro" id="IPR052206">
    <property type="entry name" value="Retinol_saturase"/>
</dbReference>
<dbReference type="PANTHER" id="PTHR46091:SF3">
    <property type="entry name" value="AMINE OXIDASE DOMAIN-CONTAINING PROTEIN"/>
    <property type="match status" value="1"/>
</dbReference>
<keyword evidence="2" id="KW-0732">Signal</keyword>
<dbReference type="EMBL" id="WUUL01000001">
    <property type="protein sequence ID" value="MXQ52203.1"/>
    <property type="molecule type" value="Genomic_DNA"/>
</dbReference>
<dbReference type="RefSeq" id="WP_160799256.1">
    <property type="nucleotide sequence ID" value="NZ_WUUL01000001.1"/>
</dbReference>
<dbReference type="GO" id="GO:0016491">
    <property type="term" value="F:oxidoreductase activity"/>
    <property type="evidence" value="ECO:0007669"/>
    <property type="project" value="InterPro"/>
</dbReference>
<feature type="domain" description="Amine oxidase" evidence="6">
    <location>
        <begin position="12"/>
        <end position="474"/>
    </location>
</feature>
<name>A0A6I4VMG1_9BACL</name>
<dbReference type="InterPro" id="IPR036188">
    <property type="entry name" value="FAD/NAD-bd_sf"/>
</dbReference>
<evidence type="ECO:0000313" key="8">
    <source>
        <dbReference type="Proteomes" id="UP000430692"/>
    </source>
</evidence>
<evidence type="ECO:0000256" key="3">
    <source>
        <dbReference type="ARBA" id="ARBA00022827"/>
    </source>
</evidence>
<dbReference type="Gene3D" id="3.50.50.60">
    <property type="entry name" value="FAD/NAD(P)-binding domain"/>
    <property type="match status" value="2"/>
</dbReference>
<keyword evidence="3" id="KW-0274">FAD</keyword>